<proteinExistence type="inferred from homology"/>
<evidence type="ECO:0000313" key="10">
    <source>
        <dbReference type="Proteomes" id="UP000031014"/>
    </source>
</evidence>
<dbReference type="GO" id="GO:0005886">
    <property type="term" value="C:plasma membrane"/>
    <property type="evidence" value="ECO:0007669"/>
    <property type="project" value="UniProtKB-SubCell"/>
</dbReference>
<name>A0A0A8XA50_MESS1</name>
<comment type="caution">
    <text evidence="9">The sequence shown here is derived from an EMBL/GenBank/DDBJ whole genome shotgun (WGS) entry which is preliminary data.</text>
</comment>
<protein>
    <submittedName>
        <fullName evidence="9">Ortholog yrbG, yetE, ykjA, ydfS, ydfR B.subtilis</fullName>
    </submittedName>
</protein>
<dbReference type="AlphaFoldDB" id="A0A0A8XA50"/>
<evidence type="ECO:0000256" key="1">
    <source>
        <dbReference type="ARBA" id="ARBA00004651"/>
    </source>
</evidence>
<evidence type="ECO:0000256" key="3">
    <source>
        <dbReference type="ARBA" id="ARBA00022475"/>
    </source>
</evidence>
<dbReference type="PANTHER" id="PTHR34582:SF6">
    <property type="entry name" value="UPF0702 TRANSMEMBRANE PROTEIN YCAP"/>
    <property type="match status" value="1"/>
</dbReference>
<feature type="transmembrane region" description="Helical" evidence="7">
    <location>
        <begin position="12"/>
        <end position="32"/>
    </location>
</feature>
<feature type="domain" description="YetF C-terminal" evidence="8">
    <location>
        <begin position="88"/>
        <end position="214"/>
    </location>
</feature>
<dbReference type="Proteomes" id="UP000031014">
    <property type="component" value="Unassembled WGS sequence"/>
</dbReference>
<dbReference type="PANTHER" id="PTHR34582">
    <property type="entry name" value="UPF0702 TRANSMEMBRANE PROTEIN YCAP"/>
    <property type="match status" value="1"/>
</dbReference>
<dbReference type="InterPro" id="IPR023090">
    <property type="entry name" value="UPF0702_alpha/beta_dom_sf"/>
</dbReference>
<evidence type="ECO:0000256" key="2">
    <source>
        <dbReference type="ARBA" id="ARBA00006448"/>
    </source>
</evidence>
<evidence type="ECO:0000259" key="8">
    <source>
        <dbReference type="Pfam" id="PF04239"/>
    </source>
</evidence>
<dbReference type="EMBL" id="BASE01000107">
    <property type="protein sequence ID" value="GAM16159.1"/>
    <property type="molecule type" value="Genomic_DNA"/>
</dbReference>
<dbReference type="Pfam" id="PF04239">
    <property type="entry name" value="DUF421"/>
    <property type="match status" value="1"/>
</dbReference>
<keyword evidence="6 7" id="KW-0472">Membrane</keyword>
<accession>A0A0A8XA50</accession>
<keyword evidence="3" id="KW-1003">Cell membrane</keyword>
<keyword evidence="5 7" id="KW-1133">Transmembrane helix</keyword>
<keyword evidence="10" id="KW-1185">Reference proteome</keyword>
<dbReference type="InterPro" id="IPR007353">
    <property type="entry name" value="DUF421"/>
</dbReference>
<gene>
    <name evidence="9" type="ORF">SAMD00020551_4332</name>
</gene>
<organism evidence="9 10">
    <name type="scientific">Mesobacillus selenatarsenatis (strain DSM 18680 / JCM 14380 / FERM P-15431 / SF-1)</name>
    <dbReference type="NCBI Taxonomy" id="1321606"/>
    <lineage>
        <taxon>Bacteria</taxon>
        <taxon>Bacillati</taxon>
        <taxon>Bacillota</taxon>
        <taxon>Bacilli</taxon>
        <taxon>Bacillales</taxon>
        <taxon>Bacillaceae</taxon>
        <taxon>Mesobacillus</taxon>
    </lineage>
</organism>
<dbReference type="Gene3D" id="3.30.240.20">
    <property type="entry name" value="bsu07140 like domains"/>
    <property type="match status" value="2"/>
</dbReference>
<feature type="transmembrane region" description="Helical" evidence="7">
    <location>
        <begin position="39"/>
        <end position="58"/>
    </location>
</feature>
<comment type="similarity">
    <text evidence="2">Belongs to the UPF0702 family.</text>
</comment>
<feature type="transmembrane region" description="Helical" evidence="7">
    <location>
        <begin position="70"/>
        <end position="87"/>
    </location>
</feature>
<keyword evidence="4 7" id="KW-0812">Transmembrane</keyword>
<evidence type="ECO:0000256" key="4">
    <source>
        <dbReference type="ARBA" id="ARBA00022692"/>
    </source>
</evidence>
<sequence length="226" mass="25680">MKGGGKVEQYFIILFRTVLLYLLILLIFRLMGKREIGELSILDLVVYIMIAEMASMAIENTKNPLVDTLLPISILVIIQITLAMLSLKSKKFRDIVDGKPTIIINNGKIDEKAMRSQRYNFDDLLLQLREKDVGNIADVEYAILEPSGTLSIFQKGQENNEGQEENGSLALPLIVDGEIQEDNLILIDKSRAWLLQELKKNGYEETKDISFCSFQNGEFYIDIKDT</sequence>
<evidence type="ECO:0000256" key="7">
    <source>
        <dbReference type="SAM" id="Phobius"/>
    </source>
</evidence>
<dbReference type="STRING" id="1321606.SAMD00020551_4332"/>
<evidence type="ECO:0000256" key="5">
    <source>
        <dbReference type="ARBA" id="ARBA00022989"/>
    </source>
</evidence>
<comment type="subcellular location">
    <subcellularLocation>
        <location evidence="1">Cell membrane</location>
        <topology evidence="1">Multi-pass membrane protein</topology>
    </subcellularLocation>
</comment>
<reference evidence="9 10" key="1">
    <citation type="submission" date="2013-06" db="EMBL/GenBank/DDBJ databases">
        <title>Whole genome shotgun sequence of Bacillus selenatarsenatis SF-1.</title>
        <authorList>
            <person name="Kuroda M."/>
            <person name="Sei K."/>
            <person name="Yamashita M."/>
            <person name="Ike M."/>
        </authorList>
    </citation>
    <scope>NUCLEOTIDE SEQUENCE [LARGE SCALE GENOMIC DNA]</scope>
    <source>
        <strain evidence="9 10">SF-1</strain>
    </source>
</reference>
<evidence type="ECO:0000256" key="6">
    <source>
        <dbReference type="ARBA" id="ARBA00023136"/>
    </source>
</evidence>
<evidence type="ECO:0000313" key="9">
    <source>
        <dbReference type="EMBL" id="GAM16159.1"/>
    </source>
</evidence>